<proteinExistence type="predicted"/>
<comment type="caution">
    <text evidence="1">The sequence shown here is derived from an EMBL/GenBank/DDBJ whole genome shotgun (WGS) entry which is preliminary data.</text>
</comment>
<evidence type="ECO:0000313" key="2">
    <source>
        <dbReference type="Proteomes" id="UP001165960"/>
    </source>
</evidence>
<name>A0ACC2SEM2_9FUNG</name>
<reference evidence="1" key="1">
    <citation type="submission" date="2022-04" db="EMBL/GenBank/DDBJ databases">
        <title>Genome of the entomopathogenic fungus Entomophthora muscae.</title>
        <authorList>
            <person name="Elya C."/>
            <person name="Lovett B.R."/>
            <person name="Lee E."/>
            <person name="Macias A.M."/>
            <person name="Hajek A.E."/>
            <person name="De Bivort B.L."/>
            <person name="Kasson M.T."/>
            <person name="De Fine Licht H.H."/>
            <person name="Stajich J.E."/>
        </authorList>
    </citation>
    <scope>NUCLEOTIDE SEQUENCE</scope>
    <source>
        <strain evidence="1">Berkeley</strain>
    </source>
</reference>
<organism evidence="1 2">
    <name type="scientific">Entomophthora muscae</name>
    <dbReference type="NCBI Taxonomy" id="34485"/>
    <lineage>
        <taxon>Eukaryota</taxon>
        <taxon>Fungi</taxon>
        <taxon>Fungi incertae sedis</taxon>
        <taxon>Zoopagomycota</taxon>
        <taxon>Entomophthoromycotina</taxon>
        <taxon>Entomophthoromycetes</taxon>
        <taxon>Entomophthorales</taxon>
        <taxon>Entomophthoraceae</taxon>
        <taxon>Entomophthora</taxon>
    </lineage>
</organism>
<protein>
    <submittedName>
        <fullName evidence="1">Uncharacterized protein</fullName>
    </submittedName>
</protein>
<accession>A0ACC2SEM2</accession>
<dbReference type="Proteomes" id="UP001165960">
    <property type="component" value="Unassembled WGS sequence"/>
</dbReference>
<gene>
    <name evidence="1" type="ORF">DSO57_1027626</name>
</gene>
<sequence length="147" mass="16947">MCYKFKYKTPRLVPSSVQEISLFHLPKYFRNLPQVIQTYSQIRINTPVHPKSLKTSCLAQMKQAALEQSQDDFDSSRKNVKPKTLLHQDHEENCLGFCDLLIGMKLTLSIATRDLKQPPLTFTADHVSEAYLGRPTDYIMPEISFNQ</sequence>
<evidence type="ECO:0000313" key="1">
    <source>
        <dbReference type="EMBL" id="KAJ9060748.1"/>
    </source>
</evidence>
<keyword evidence="2" id="KW-1185">Reference proteome</keyword>
<dbReference type="EMBL" id="QTSX02005140">
    <property type="protein sequence ID" value="KAJ9060748.1"/>
    <property type="molecule type" value="Genomic_DNA"/>
</dbReference>